<evidence type="ECO:0000313" key="2">
    <source>
        <dbReference type="Proteomes" id="UP001213664"/>
    </source>
</evidence>
<proteinExistence type="predicted"/>
<name>A0AAJ6BKF0_9CAUL</name>
<keyword evidence="1" id="KW-0449">Lipoprotein</keyword>
<sequence length="148" mass="15664">MLDLQQEIAMRNAAFVLPAALVLAACATPGEAPPPVATGTTVVTVTALYRERIMLPPGHVLTVRVEDVSLADAPAKVLAETRETLTGGPPYSVTLGFPTSQIDPRHTYAVRAEIRDPSGALVFTTDTRHSILTHGAPTSAEIVLKSVR</sequence>
<evidence type="ECO:0000313" key="1">
    <source>
        <dbReference type="EMBL" id="WEK39187.1"/>
    </source>
</evidence>
<dbReference type="PANTHER" id="PTHR38013">
    <property type="entry name" value="GLYCOPROTEIN/POLYSACCHARIDE METABOLISM"/>
    <property type="match status" value="1"/>
</dbReference>
<dbReference type="InterPro" id="IPR053196">
    <property type="entry name" value="Lipoprotein_YbaY-like"/>
</dbReference>
<protein>
    <submittedName>
        <fullName evidence="1">YbaY family lipoprotein</fullName>
    </submittedName>
</protein>
<accession>A0AAJ6BKF0</accession>
<dbReference type="PANTHER" id="PTHR38013:SF1">
    <property type="entry name" value="GLYCOPROTEIN_POLYSACCHARIDE METABOLISM"/>
    <property type="match status" value="1"/>
</dbReference>
<dbReference type="Proteomes" id="UP001213664">
    <property type="component" value="Chromosome"/>
</dbReference>
<dbReference type="Pfam" id="PF09619">
    <property type="entry name" value="YscW"/>
    <property type="match status" value="1"/>
</dbReference>
<dbReference type="EMBL" id="CP119326">
    <property type="protein sequence ID" value="WEK39187.1"/>
    <property type="molecule type" value="Genomic_DNA"/>
</dbReference>
<gene>
    <name evidence="1" type="ORF">P0Y50_11605</name>
</gene>
<dbReference type="InterPro" id="IPR039366">
    <property type="entry name" value="Pilotin"/>
</dbReference>
<dbReference type="AlphaFoldDB" id="A0AAJ6BKF0"/>
<reference evidence="1" key="1">
    <citation type="submission" date="2023-03" db="EMBL/GenBank/DDBJ databases">
        <title>Andean soil-derived lignocellulolytic bacterial consortium as a source of novel taxa and putative plastic-active enzymes.</title>
        <authorList>
            <person name="Diaz-Garcia L."/>
            <person name="Chuvochina M."/>
            <person name="Feuerriegel G."/>
            <person name="Bunk B."/>
            <person name="Sproer C."/>
            <person name="Streit W.R."/>
            <person name="Rodriguez L.M."/>
            <person name="Overmann J."/>
            <person name="Jimenez D.J."/>
        </authorList>
    </citation>
    <scope>NUCLEOTIDE SEQUENCE</scope>
    <source>
        <strain evidence="1">MAG 833</strain>
    </source>
</reference>
<organism evidence="1 2">
    <name type="scientific">Candidatus Brevundimonas colombiensis</name>
    <dbReference type="NCBI Taxonomy" id="3121376"/>
    <lineage>
        <taxon>Bacteria</taxon>
        <taxon>Pseudomonadati</taxon>
        <taxon>Pseudomonadota</taxon>
        <taxon>Alphaproteobacteria</taxon>
        <taxon>Caulobacterales</taxon>
        <taxon>Caulobacteraceae</taxon>
        <taxon>Brevundimonas</taxon>
    </lineage>
</organism>